<gene>
    <name evidence="2" type="ORF">CXG81DRAFT_16660</name>
</gene>
<evidence type="ECO:0000259" key="1">
    <source>
        <dbReference type="PROSITE" id="PS52001"/>
    </source>
</evidence>
<reference evidence="3" key="1">
    <citation type="journal article" date="2018" name="Nat. Microbiol.">
        <title>Leveraging single-cell genomics to expand the fungal tree of life.</title>
        <authorList>
            <person name="Ahrendt S.R."/>
            <person name="Quandt C.A."/>
            <person name="Ciobanu D."/>
            <person name="Clum A."/>
            <person name="Salamov A."/>
            <person name="Andreopoulos B."/>
            <person name="Cheng J.F."/>
            <person name="Woyke T."/>
            <person name="Pelin A."/>
            <person name="Henrissat B."/>
            <person name="Reynolds N.K."/>
            <person name="Benny G.L."/>
            <person name="Smith M.E."/>
            <person name="James T.Y."/>
            <person name="Grigoriev I.V."/>
        </authorList>
    </citation>
    <scope>NUCLEOTIDE SEQUENCE [LARGE SCALE GENOMIC DNA]</scope>
    <source>
        <strain evidence="3">ATCC 52028</strain>
    </source>
</reference>
<feature type="domain" description="AD" evidence="1">
    <location>
        <begin position="101"/>
        <end position="201"/>
    </location>
</feature>
<evidence type="ECO:0000313" key="2">
    <source>
        <dbReference type="EMBL" id="RKP03825.1"/>
    </source>
</evidence>
<protein>
    <recommendedName>
        <fullName evidence="1">AD domain-containing protein</fullName>
    </recommendedName>
</protein>
<keyword evidence="3" id="KW-1185">Reference proteome</keyword>
<dbReference type="STRING" id="1555241.A0A4P9XE65"/>
<dbReference type="SMART" id="SM00995">
    <property type="entry name" value="AD"/>
    <property type="match status" value="1"/>
</dbReference>
<sequence length="201" mass="21913">MSSATAALSPDLHGQAIDIETIHGHKIHGLVFCVDHTLGCVVVQHECSETAASRKAKTRRVAGQAEKHYDFHILKIRDIKALTVLPAVPADLAGVTLVPVQAVSAEAALAREQAAVQRELERLARINTNVSPAVQQLFDGLAKTMQTRWDGDTIIVMNDEIAIAPPYGEADVRLRSHVVVDKPAEILLQRIKTIVKNARCR</sequence>
<dbReference type="OrthoDB" id="1057137at2759"/>
<dbReference type="InterPro" id="IPR019181">
    <property type="entry name" value="LSM12_ABD"/>
</dbReference>
<dbReference type="InterPro" id="IPR047574">
    <property type="entry name" value="AD"/>
</dbReference>
<dbReference type="EMBL" id="ML014117">
    <property type="protein sequence ID" value="RKP03825.1"/>
    <property type="molecule type" value="Genomic_DNA"/>
</dbReference>
<organism evidence="2 3">
    <name type="scientific">Caulochytrium protostelioides</name>
    <dbReference type="NCBI Taxonomy" id="1555241"/>
    <lineage>
        <taxon>Eukaryota</taxon>
        <taxon>Fungi</taxon>
        <taxon>Fungi incertae sedis</taxon>
        <taxon>Chytridiomycota</taxon>
        <taxon>Chytridiomycota incertae sedis</taxon>
        <taxon>Chytridiomycetes</taxon>
        <taxon>Caulochytriales</taxon>
        <taxon>Caulochytriaceae</taxon>
        <taxon>Caulochytrium</taxon>
    </lineage>
</organism>
<evidence type="ECO:0000313" key="3">
    <source>
        <dbReference type="Proteomes" id="UP000274922"/>
    </source>
</evidence>
<proteinExistence type="predicted"/>
<accession>A0A4P9XE65</accession>
<dbReference type="Proteomes" id="UP000274922">
    <property type="component" value="Unassembled WGS sequence"/>
</dbReference>
<dbReference type="AlphaFoldDB" id="A0A4P9XE65"/>
<dbReference type="PANTHER" id="PTHR13542">
    <property type="entry name" value="LSM12 HOMOLOG"/>
    <property type="match status" value="1"/>
</dbReference>
<name>A0A4P9XE65_9FUNG</name>
<dbReference type="InterPro" id="IPR039683">
    <property type="entry name" value="Lsm12-like"/>
</dbReference>
<dbReference type="PROSITE" id="PS52001">
    <property type="entry name" value="AD"/>
    <property type="match status" value="1"/>
</dbReference>
<dbReference type="Pfam" id="PF09793">
    <property type="entry name" value="AD"/>
    <property type="match status" value="1"/>
</dbReference>